<gene>
    <name evidence="6" type="primary">pdhA</name>
    <name evidence="6" type="ORF">DYH56_05980</name>
</gene>
<keyword evidence="7" id="KW-1185">Reference proteome</keyword>
<evidence type="ECO:0000256" key="2">
    <source>
        <dbReference type="ARBA" id="ARBA00023002"/>
    </source>
</evidence>
<comment type="caution">
    <text evidence="6">The sequence shown here is derived from an EMBL/GenBank/DDBJ whole genome shotgun (WGS) entry which is preliminary data.</text>
</comment>
<feature type="domain" description="Dehydrogenase E1 component" evidence="5">
    <location>
        <begin position="41"/>
        <end position="328"/>
    </location>
</feature>
<comment type="subunit">
    <text evidence="4">Heterodimer of an alpha and a beta chain.</text>
</comment>
<comment type="cofactor">
    <cofactor evidence="1 4">
        <name>thiamine diphosphate</name>
        <dbReference type="ChEBI" id="CHEBI:58937"/>
    </cofactor>
</comment>
<dbReference type="InterPro" id="IPR017596">
    <property type="entry name" value="PdhA/BkdA"/>
</dbReference>
<dbReference type="InterPro" id="IPR050771">
    <property type="entry name" value="Alpha-ketoacid_DH_E1_comp"/>
</dbReference>
<dbReference type="NCBIfam" id="TIGR03181">
    <property type="entry name" value="PDH_E1_alph_x"/>
    <property type="match status" value="1"/>
</dbReference>
<reference evidence="6 7" key="1">
    <citation type="submission" date="2018-08" db="EMBL/GenBank/DDBJ databases">
        <title>Draft genome sequence of Psychrilyobacter sp. strain SD5 isolated from Black Sea water.</title>
        <authorList>
            <person name="Yadav S."/>
            <person name="Villanueva L."/>
            <person name="Damste J.S.S."/>
        </authorList>
    </citation>
    <scope>NUCLEOTIDE SEQUENCE [LARGE SCALE GENOMIC DNA]</scope>
    <source>
        <strain evidence="6 7">SD5</strain>
    </source>
</reference>
<sequence>MIFENHNPLEGKVFQILDKTGKIVNEEYYKDIDRDLLLKMYRCMVLSRIQDEWALKFQRQGRMLTFAPTLGQEGLQVASMAACRDDDWLVPAFRSNAAWLYKGLPMKNIFLYWCGNEMGSKIPDHINMLPIVVPIGSQFNHATGIGMSFRYTKEDKVVVTYIGDGGTSEGEFYEGINFAGVVNAPVIFIIQNNQFAISTGVESQTKAKTLAQKGIAAGIPSIKVDGNDIFAMYFATKEAVENARSGNGPSLIEAVTYRQGPHTTADDPTIYRSEEKHLDGMSKDPIIRTKNFLIERGILTEKDEKTIREECKKTVFEEFEKAEQENITPLEDIFKYTYEEMTENLKEQYEEAKKWGGN</sequence>
<evidence type="ECO:0000256" key="3">
    <source>
        <dbReference type="ARBA" id="ARBA00023052"/>
    </source>
</evidence>
<accession>A0ABX9KHU5</accession>
<dbReference type="Proteomes" id="UP000263486">
    <property type="component" value="Unassembled WGS sequence"/>
</dbReference>
<dbReference type="SUPFAM" id="SSF52518">
    <property type="entry name" value="Thiamin diphosphate-binding fold (THDP-binding)"/>
    <property type="match status" value="1"/>
</dbReference>
<keyword evidence="4 6" id="KW-0670">Pyruvate</keyword>
<proteinExistence type="predicted"/>
<evidence type="ECO:0000313" key="6">
    <source>
        <dbReference type="EMBL" id="REI41690.1"/>
    </source>
</evidence>
<dbReference type="EMBL" id="QUAJ01000008">
    <property type="protein sequence ID" value="REI41690.1"/>
    <property type="molecule type" value="Genomic_DNA"/>
</dbReference>
<dbReference type="InterPro" id="IPR001017">
    <property type="entry name" value="DH_E1"/>
</dbReference>
<evidence type="ECO:0000313" key="7">
    <source>
        <dbReference type="Proteomes" id="UP000263486"/>
    </source>
</evidence>
<evidence type="ECO:0000256" key="1">
    <source>
        <dbReference type="ARBA" id="ARBA00001964"/>
    </source>
</evidence>
<name>A0ABX9KHU5_9FUSO</name>
<comment type="catalytic activity">
    <reaction evidence="4">
        <text>N(6)-[(R)-lipoyl]-L-lysyl-[protein] + pyruvate + H(+) = N(6)-[(R)-S(8)-acetyldihydrolipoyl]-L-lysyl-[protein] + CO2</text>
        <dbReference type="Rhea" id="RHEA:19189"/>
        <dbReference type="Rhea" id="RHEA-COMP:10474"/>
        <dbReference type="Rhea" id="RHEA-COMP:10478"/>
        <dbReference type="ChEBI" id="CHEBI:15361"/>
        <dbReference type="ChEBI" id="CHEBI:15378"/>
        <dbReference type="ChEBI" id="CHEBI:16526"/>
        <dbReference type="ChEBI" id="CHEBI:83099"/>
        <dbReference type="ChEBI" id="CHEBI:83111"/>
        <dbReference type="EC" id="1.2.4.1"/>
    </reaction>
</comment>
<dbReference type="PANTHER" id="PTHR43380">
    <property type="entry name" value="2-OXOISOVALERATE DEHYDROGENASE SUBUNIT ALPHA, MITOCHONDRIAL"/>
    <property type="match status" value="1"/>
</dbReference>
<dbReference type="Gene3D" id="3.40.50.970">
    <property type="match status" value="1"/>
</dbReference>
<dbReference type="PANTHER" id="PTHR43380:SF1">
    <property type="entry name" value="2-OXOISOVALERATE DEHYDROGENASE SUBUNIT ALPHA, MITOCHONDRIAL"/>
    <property type="match status" value="1"/>
</dbReference>
<dbReference type="CDD" id="cd02000">
    <property type="entry name" value="TPP_E1_PDC_ADC_BCADC"/>
    <property type="match status" value="1"/>
</dbReference>
<keyword evidence="2 4" id="KW-0560">Oxidoreductase</keyword>
<keyword evidence="3 4" id="KW-0786">Thiamine pyrophosphate</keyword>
<comment type="function">
    <text evidence="4">The pyruvate dehydrogenase complex catalyzes the overall conversion of pyruvate to acetyl-CoA and CO(2). It contains multiple copies of three enzymatic components: pyruvate dehydrogenase (E1), dihydrolipoamide acetyltransferase (E2) and lipoamide dehydrogenase (E3).</text>
</comment>
<evidence type="ECO:0000256" key="4">
    <source>
        <dbReference type="RuleBase" id="RU366007"/>
    </source>
</evidence>
<dbReference type="Pfam" id="PF00676">
    <property type="entry name" value="E1_dh"/>
    <property type="match status" value="1"/>
</dbReference>
<dbReference type="InterPro" id="IPR029061">
    <property type="entry name" value="THDP-binding"/>
</dbReference>
<protein>
    <recommendedName>
        <fullName evidence="4">Pyruvate dehydrogenase E1 component subunit alpha</fullName>
        <ecNumber evidence="4">1.2.4.1</ecNumber>
    </recommendedName>
</protein>
<dbReference type="RefSeq" id="WP_114641958.1">
    <property type="nucleotide sequence ID" value="NZ_JAACIO010000008.1"/>
</dbReference>
<organism evidence="6 7">
    <name type="scientific">Psychrilyobacter piezotolerans</name>
    <dbReference type="NCBI Taxonomy" id="2293438"/>
    <lineage>
        <taxon>Bacteria</taxon>
        <taxon>Fusobacteriati</taxon>
        <taxon>Fusobacteriota</taxon>
        <taxon>Fusobacteriia</taxon>
        <taxon>Fusobacteriales</taxon>
        <taxon>Fusobacteriaceae</taxon>
        <taxon>Psychrilyobacter</taxon>
    </lineage>
</organism>
<evidence type="ECO:0000259" key="5">
    <source>
        <dbReference type="Pfam" id="PF00676"/>
    </source>
</evidence>
<dbReference type="EC" id="1.2.4.1" evidence="4"/>